<dbReference type="InterPro" id="IPR036736">
    <property type="entry name" value="ACP-like_sf"/>
</dbReference>
<feature type="region of interest" description="C-terminal hotdog fold" evidence="7">
    <location>
        <begin position="1140"/>
        <end position="1300"/>
    </location>
</feature>
<feature type="active site" description="Proton donor; for dehydratase activity" evidence="7">
    <location>
        <position position="1202"/>
    </location>
</feature>
<comment type="caution">
    <text evidence="11">The sequence shown here is derived from an EMBL/GenBank/DDBJ whole genome shotgun (WGS) entry which is preliminary data.</text>
</comment>
<dbReference type="InterPro" id="IPR049552">
    <property type="entry name" value="PKS_DH_N"/>
</dbReference>
<evidence type="ECO:0000256" key="2">
    <source>
        <dbReference type="ARBA" id="ARBA00022553"/>
    </source>
</evidence>
<dbReference type="GO" id="GO:0031177">
    <property type="term" value="F:phosphopantetheine binding"/>
    <property type="evidence" value="ECO:0007669"/>
    <property type="project" value="InterPro"/>
</dbReference>
<keyword evidence="5" id="KW-0511">Multifunctional enzyme</keyword>
<dbReference type="InterPro" id="IPR016035">
    <property type="entry name" value="Acyl_Trfase/lysoPLipase"/>
</dbReference>
<keyword evidence="1" id="KW-0596">Phosphopantetheine</keyword>
<dbReference type="SMART" id="SM00827">
    <property type="entry name" value="PKS_AT"/>
    <property type="match status" value="1"/>
</dbReference>
<feature type="domain" description="PKS/mFAS DH" evidence="10">
    <location>
        <begin position="966"/>
        <end position="1300"/>
    </location>
</feature>
<evidence type="ECO:0000313" key="12">
    <source>
        <dbReference type="Proteomes" id="UP000663881"/>
    </source>
</evidence>
<evidence type="ECO:0000313" key="11">
    <source>
        <dbReference type="EMBL" id="CAF4061809.1"/>
    </source>
</evidence>
<dbReference type="InterPro" id="IPR057326">
    <property type="entry name" value="KR_dom"/>
</dbReference>
<feature type="active site" description="Proton acceptor; for dehydratase activity" evidence="7">
    <location>
        <position position="999"/>
    </location>
</feature>
<evidence type="ECO:0000256" key="4">
    <source>
        <dbReference type="ARBA" id="ARBA00022857"/>
    </source>
</evidence>
<dbReference type="CDD" id="cd05195">
    <property type="entry name" value="enoyl_red"/>
    <property type="match status" value="1"/>
</dbReference>
<dbReference type="Pfam" id="PF21089">
    <property type="entry name" value="PKS_DH_N"/>
    <property type="match status" value="1"/>
</dbReference>
<dbReference type="InterPro" id="IPR020841">
    <property type="entry name" value="PKS_Beta-ketoAc_synthase_dom"/>
</dbReference>
<dbReference type="InterPro" id="IPR011032">
    <property type="entry name" value="GroES-like_sf"/>
</dbReference>
<dbReference type="PROSITE" id="PS00606">
    <property type="entry name" value="KS3_1"/>
    <property type="match status" value="1"/>
</dbReference>
<dbReference type="Proteomes" id="UP000663881">
    <property type="component" value="Unassembled WGS sequence"/>
</dbReference>
<dbReference type="PROSITE" id="PS52019">
    <property type="entry name" value="PKS_MFAS_DH"/>
    <property type="match status" value="1"/>
</dbReference>
<dbReference type="Pfam" id="PF08659">
    <property type="entry name" value="KR"/>
    <property type="match status" value="1"/>
</dbReference>
<dbReference type="Pfam" id="PF02801">
    <property type="entry name" value="Ketoacyl-synt_C"/>
    <property type="match status" value="1"/>
</dbReference>
<dbReference type="SMART" id="SM00825">
    <property type="entry name" value="PKS_KS"/>
    <property type="match status" value="1"/>
</dbReference>
<dbReference type="PANTHER" id="PTHR45681">
    <property type="entry name" value="POLYKETIDE SYNTHASE 44-RELATED"/>
    <property type="match status" value="1"/>
</dbReference>
<evidence type="ECO:0000259" key="8">
    <source>
        <dbReference type="PROSITE" id="PS50075"/>
    </source>
</evidence>
<dbReference type="Pfam" id="PF14765">
    <property type="entry name" value="PS-DH"/>
    <property type="match status" value="1"/>
</dbReference>
<dbReference type="InterPro" id="IPR020806">
    <property type="entry name" value="PKS_PP-bd"/>
</dbReference>
<keyword evidence="6" id="KW-0012">Acyltransferase</keyword>
<feature type="domain" description="Ketosynthase family 3 (KS3)" evidence="9">
    <location>
        <begin position="9"/>
        <end position="445"/>
    </location>
</feature>
<dbReference type="SUPFAM" id="SSF52151">
    <property type="entry name" value="FabD/lysophospholipase-like"/>
    <property type="match status" value="1"/>
</dbReference>
<dbReference type="CDD" id="cd00833">
    <property type="entry name" value="PKS"/>
    <property type="match status" value="1"/>
</dbReference>
<dbReference type="InterPro" id="IPR050444">
    <property type="entry name" value="Polyketide_Synthase"/>
</dbReference>
<dbReference type="InterPro" id="IPR018201">
    <property type="entry name" value="Ketoacyl_synth_AS"/>
</dbReference>
<dbReference type="UniPathway" id="UPA00094"/>
<accession>A0A819SM94</accession>
<dbReference type="Gene3D" id="3.30.70.3290">
    <property type="match status" value="1"/>
</dbReference>
<dbReference type="InterPro" id="IPR016039">
    <property type="entry name" value="Thiolase-like"/>
</dbReference>
<dbReference type="Gene3D" id="3.10.129.110">
    <property type="entry name" value="Polyketide synthase dehydratase"/>
    <property type="match status" value="1"/>
</dbReference>
<dbReference type="InterPro" id="IPR049551">
    <property type="entry name" value="PKS_DH_C"/>
</dbReference>
<dbReference type="Gene3D" id="3.40.50.720">
    <property type="entry name" value="NAD(P)-binding Rossmann-like Domain"/>
    <property type="match status" value="2"/>
</dbReference>
<keyword evidence="2" id="KW-0597">Phosphoprotein</keyword>
<reference evidence="11" key="1">
    <citation type="submission" date="2021-02" db="EMBL/GenBank/DDBJ databases">
        <authorList>
            <person name="Nowell W R."/>
        </authorList>
    </citation>
    <scope>NUCLEOTIDE SEQUENCE</scope>
</reference>
<dbReference type="EMBL" id="CAJOAY010004256">
    <property type="protein sequence ID" value="CAF4061809.1"/>
    <property type="molecule type" value="Genomic_DNA"/>
</dbReference>
<dbReference type="Gene3D" id="3.40.50.150">
    <property type="entry name" value="Vaccinia Virus protein VP39"/>
    <property type="match status" value="1"/>
</dbReference>
<dbReference type="SMART" id="SM00826">
    <property type="entry name" value="PKS_DH"/>
    <property type="match status" value="1"/>
</dbReference>
<dbReference type="InterPro" id="IPR042104">
    <property type="entry name" value="PKS_dehydratase_sf"/>
</dbReference>
<name>A0A819SM94_9BILA</name>
<dbReference type="Gene3D" id="3.40.366.10">
    <property type="entry name" value="Malonyl-Coenzyme A Acyl Carrier Protein, domain 2"/>
    <property type="match status" value="1"/>
</dbReference>
<dbReference type="Pfam" id="PF00107">
    <property type="entry name" value="ADH_zinc_N"/>
    <property type="match status" value="1"/>
</dbReference>
<feature type="domain" description="Carrier" evidence="8">
    <location>
        <begin position="2613"/>
        <end position="2691"/>
    </location>
</feature>
<dbReference type="InterPro" id="IPR013154">
    <property type="entry name" value="ADH-like_N"/>
</dbReference>
<dbReference type="PROSITE" id="PS50075">
    <property type="entry name" value="CARRIER"/>
    <property type="match status" value="1"/>
</dbReference>
<dbReference type="Pfam" id="PF16197">
    <property type="entry name" value="KAsynt_C_assoc"/>
    <property type="match status" value="1"/>
</dbReference>
<evidence type="ECO:0000256" key="1">
    <source>
        <dbReference type="ARBA" id="ARBA00022450"/>
    </source>
</evidence>
<dbReference type="InterPro" id="IPR029063">
    <property type="entry name" value="SAM-dependent_MTases_sf"/>
</dbReference>
<dbReference type="SUPFAM" id="SSF47336">
    <property type="entry name" value="ACP-like"/>
    <property type="match status" value="1"/>
</dbReference>
<sequence>MSTGNNISLEPIALIGISCEFAGDIHSPNDLWNVLKESRDVGSRIPIDRFDLESYTAHMINMDNNGQFREKLLRRGYFMSNHQWDMFESSFFGLSDAEAASIDPCHRLLMLKFIHLLDDAGYSVEKMSGTKTSVHIGQFSTDHAITSARMRPEHRSRFHGPNTLLYNASTRLSYHFNLHGPNVSLDVACSSSFEALHMSVQCLRTNEADMAVCGGVNGIFAPENFLQSSLIGAQSSDGRSRSFSADANGYAKGDGLGLLLLKRLSDAERDGDRIYCIIRDVLSGQDGNEDKTNFVVPSSVGQRRLLENIYSRNNFDTRKILFVEAHGTGTPVGDPIEANCLGQFFNRSNLDPPLLLGSIKSNLGHTEGTAGVASLIKVALSMYHRGITANMHFTSLNPKIEAQKYNLHILQNFLPFPTLPNNEKIAIGVNSFGMGGTTTHAIIEEYQSNKITSIENDHINGYHIKSKQYFTFIFSTKSRQSLNDQLIEFNHWLETKSINDIDDDQAFLQRISQQLLLRRTISYQYLAIFISLNRQQLQEQINAFLTEQLSPGSSIVTRPTKLLSEKICFVFSGQGPQWWAMGRQLYESEPLFNKWIHLIDEEMTKVNNGEWKLLEELIEKKNEEESRINDTNIAQPALFAIQVALTALLVSWNIYPSTIVSHSAGDQAAAFVAGRLSLEEAVRVVYHRSRLQNRNTRQGGRMLAVSMSEEEVKEKLLKGIEHLACIAVVNSPRSVTISGDEKTIDEIQEILSIFYPNVFKTRLRIENAFHSYQMNRFNIEKDMIFSLKDIQGYPIKNEKQIFHPICSQAQLYSSVTGEKINDNIPVDGQYWWSNVRQTVRFSDTIGAIMRDEAANIFLEISPHPVLTTSIRECYELTNQQQQQSPLILPTLKRKENEQITLLTSLAQLSISSNIWEEYFHTRQVLPMKNHEEYFDDFPLYKFHLSSCWYESKDSSIQRLANRIQTHPLLGIRILNDQLNPTWKSLININLPQHSFLKHHKIQDAILFPAVAYLELATAACQQLLSSSKEDDQQQPRIIFEDVKFVKALVLNEHELTEVFTQIIMPMSEWYIYSRPWSSAGPDCMRPSGMSCTDVVDCFRDQDNLNKYSLNQFTLHAQGKIEIDFKEQKSLIIPPINTINDTWTTQDITSAYAHLSTRGYQYGSSFQKVKTLRGTSTTVISELSNDNDNNSSSFYLLHPSVMDSAFHPCLILLPGIETTFLPVRIQKFIYSNKIKRKMNPSSNIEVRGKYHDNICGIGQEGTYTIDLWMFPMDKRIEEEEEEAIFTFENILIQQVQGVKSGQWSEEKTIYDKLNLTIDLPNIDHSTYLNRILKDYCMKRVWNETPIIKQISHLLPSPNQILNNQLNSISNQDLIDSIEPFNQLAAYYAQMAIKHLDLNQQSNNPLLNTCRSLASTLNEEVTWHSTQLYLIQLFQRFPRLKPFLIILNKYGLHLKDILSGEKNLSDLFLNDDQIGETFQEIKTLLNAIKTQQIFHSICQYLHLQYEQQQTKDDESFENYRLRIFWLTDSDCSDVLPILDLLLNLSKQTSLLIDLHYADSDRIQLENAKQTFHKHLTNNQTKNLSIIYDETIDFYDNKTLEKIPFESFDIIFSSNQLQGNENLRNSLINLRRLLVPNGLLLLLELVHVPLYFHLIFGFIDQWWSDDDDNKIQQWAQILKEIQGFNSIETTSNENESTFIICQKTISKEILERLDERINQAWLIFIKDEKKNILSSLLPCSNIKIFHIHDSTLDIISSGISIFLTSYKQVNIIFAWQLHQISLNEKNHDDYFVFKQNEELLCGTFSHILRIIQKISPHFSPFIYVLTDHAQFNNHSNLNIIASPFIGLARTLITEYERNKLKLIDLQTSLDNELIFIHSLVEYMINSRYSTDTCEVVLRLNDTNQNQIQHLTWHYEMLQKSIDEEEEKCKLEQISIIPKRDADEKSFRLCVPPSRFLSQLTWIEEEREKEFLSSDMVEVRIHCVGINFRDVLKSRGLYPYIRTFAQSDDEQPKVNRDTEPGSDFVGTIVRVGSTTTTNFQVGDHVVGVTGDGTYHSHIVINSQSMVRIPSNIPLTDEQLCGMPTPLLTVIYSLKYRVHLQSHQTVLIHAATGAAGQWCIQYCQYIGARLIATAGTEEKRDFLREYYGIEHVFNSRDVSFVNEIREIFPEGIDVIINSLSGDLLKESIKLLSCHGHFVEWGKRDIYHNSNLSMFQLRSDCSFHVIDFASLAENVSPLIRLMLEEAIDLFVQRKLRAVQPTICYEPSQIIEALLRCNTGQVMGKTVFRISSSDQPLNIHKKQSNSLLKGVSDNRMFPSEVCNEGTILISGGFGGLGLTMSRWMIEERGVKHIALMSRRTLIELEQPSNPQYDEWLKLKRIIKEFNVDVDVVQADVTNFEEVYNLIERFNKSCYPIRGIIHSAVVLEDRTLNNLTQEHLSLVLPAKVRGAWYLHQATQLLHVPIHFFIMFSSIRNHLLEVSSSGYNAGNQFLDALAHYRSVKLNLPALSISLPAVNGAGMFHRHKEMLSTLKFTQGFELMPTITVFKLIEYFHQTQKICPCPLIFAVNWQILYGKYSTLATSYLQKIVEQRYKEMKLDEISSRSSSEKRNSTEFDMNKKEKIIERIQLTVGRLLGATTVDRILIDRSLVSQGMDSLTAVSLYNWLGQETGVYIPLSDLIHGISIETIAKIIHKKFNKKEQTKSSTVKEHNSDFDLINSNEIQLLNTSTYTGLENIICLHRSNQNKISTNLFCITQISNDEKNNDDLFTFFIEKLSNEKSKTSSNDIYALQIPSSFSSSSITTYAQNLIRQMRRIQPCGSYEIVAIRNKPEETIAHEMLQQLKSYSFVTDIQLYLLDDQN</sequence>
<evidence type="ECO:0008006" key="13">
    <source>
        <dbReference type="Google" id="ProtNLM"/>
    </source>
</evidence>
<dbReference type="InterPro" id="IPR014031">
    <property type="entry name" value="Ketoacyl_synth_C"/>
</dbReference>
<dbReference type="InterPro" id="IPR049900">
    <property type="entry name" value="PKS_mFAS_DH"/>
</dbReference>
<dbReference type="InterPro" id="IPR009081">
    <property type="entry name" value="PP-bd_ACP"/>
</dbReference>
<dbReference type="SMART" id="SM00829">
    <property type="entry name" value="PKS_ER"/>
    <property type="match status" value="1"/>
</dbReference>
<dbReference type="GO" id="GO:0004315">
    <property type="term" value="F:3-oxoacyl-[acyl-carrier-protein] synthase activity"/>
    <property type="evidence" value="ECO:0007669"/>
    <property type="project" value="InterPro"/>
</dbReference>
<dbReference type="SUPFAM" id="SSF50129">
    <property type="entry name" value="GroES-like"/>
    <property type="match status" value="1"/>
</dbReference>
<dbReference type="InterPro" id="IPR036291">
    <property type="entry name" value="NAD(P)-bd_dom_sf"/>
</dbReference>
<gene>
    <name evidence="11" type="ORF">OKA104_LOCUS33432</name>
</gene>
<dbReference type="SUPFAM" id="SSF53335">
    <property type="entry name" value="S-adenosyl-L-methionine-dependent methyltransferases"/>
    <property type="match status" value="1"/>
</dbReference>
<dbReference type="InterPro" id="IPR001227">
    <property type="entry name" value="Ac_transferase_dom_sf"/>
</dbReference>
<dbReference type="InterPro" id="IPR014043">
    <property type="entry name" value="Acyl_transferase_dom"/>
</dbReference>
<dbReference type="InterPro" id="IPR014030">
    <property type="entry name" value="Ketoacyl_synth_N"/>
</dbReference>
<evidence type="ECO:0000256" key="5">
    <source>
        <dbReference type="ARBA" id="ARBA00023268"/>
    </source>
</evidence>
<dbReference type="SUPFAM" id="SSF55048">
    <property type="entry name" value="Probable ACP-binding domain of malonyl-CoA ACP transacylase"/>
    <property type="match status" value="1"/>
</dbReference>
<dbReference type="Gene3D" id="3.90.180.10">
    <property type="entry name" value="Medium-chain alcohol dehydrogenases, catalytic domain"/>
    <property type="match status" value="1"/>
</dbReference>
<dbReference type="SMART" id="SM00823">
    <property type="entry name" value="PKS_PP"/>
    <property type="match status" value="1"/>
</dbReference>
<evidence type="ECO:0000259" key="9">
    <source>
        <dbReference type="PROSITE" id="PS52004"/>
    </source>
</evidence>
<keyword evidence="4" id="KW-0521">NADP</keyword>
<dbReference type="InterPro" id="IPR032821">
    <property type="entry name" value="PKS_assoc"/>
</dbReference>
<dbReference type="Pfam" id="PF08240">
    <property type="entry name" value="ADH_N"/>
    <property type="match status" value="1"/>
</dbReference>
<dbReference type="InterPro" id="IPR013149">
    <property type="entry name" value="ADH-like_C"/>
</dbReference>
<dbReference type="PROSITE" id="PS52004">
    <property type="entry name" value="KS3_2"/>
    <property type="match status" value="1"/>
</dbReference>
<organism evidence="11 12">
    <name type="scientific">Adineta steineri</name>
    <dbReference type="NCBI Taxonomy" id="433720"/>
    <lineage>
        <taxon>Eukaryota</taxon>
        <taxon>Metazoa</taxon>
        <taxon>Spiralia</taxon>
        <taxon>Gnathifera</taxon>
        <taxon>Rotifera</taxon>
        <taxon>Eurotatoria</taxon>
        <taxon>Bdelloidea</taxon>
        <taxon>Adinetida</taxon>
        <taxon>Adinetidae</taxon>
        <taxon>Adineta</taxon>
    </lineage>
</organism>
<dbReference type="Pfam" id="PF23297">
    <property type="entry name" value="ACP_SdgA_C"/>
    <property type="match status" value="1"/>
</dbReference>
<dbReference type="InterPro" id="IPR016036">
    <property type="entry name" value="Malonyl_transacylase_ACP-bd"/>
</dbReference>
<evidence type="ECO:0000256" key="3">
    <source>
        <dbReference type="ARBA" id="ARBA00022679"/>
    </source>
</evidence>
<dbReference type="InterPro" id="IPR013968">
    <property type="entry name" value="PKS_KR"/>
</dbReference>
<dbReference type="PANTHER" id="PTHR45681:SF6">
    <property type="entry name" value="POLYKETIDE SYNTHASE 37"/>
    <property type="match status" value="1"/>
</dbReference>
<dbReference type="SUPFAM" id="SSF53901">
    <property type="entry name" value="Thiolase-like"/>
    <property type="match status" value="1"/>
</dbReference>
<dbReference type="GO" id="GO:0044550">
    <property type="term" value="P:secondary metabolite biosynthetic process"/>
    <property type="evidence" value="ECO:0007669"/>
    <property type="project" value="UniProtKB-ARBA"/>
</dbReference>
<evidence type="ECO:0000259" key="10">
    <source>
        <dbReference type="PROSITE" id="PS52019"/>
    </source>
</evidence>
<protein>
    <recommendedName>
        <fullName evidence="13">Polyketide synthase</fullName>
    </recommendedName>
</protein>
<dbReference type="InterPro" id="IPR020843">
    <property type="entry name" value="ER"/>
</dbReference>
<dbReference type="Pfam" id="PF00109">
    <property type="entry name" value="ketoacyl-synt"/>
    <property type="match status" value="1"/>
</dbReference>
<evidence type="ECO:0000256" key="6">
    <source>
        <dbReference type="ARBA" id="ARBA00023315"/>
    </source>
</evidence>
<dbReference type="Gene3D" id="1.10.1200.10">
    <property type="entry name" value="ACP-like"/>
    <property type="match status" value="1"/>
</dbReference>
<dbReference type="InterPro" id="IPR020807">
    <property type="entry name" value="PKS_DH"/>
</dbReference>
<dbReference type="SMART" id="SM00822">
    <property type="entry name" value="PKS_KR"/>
    <property type="match status" value="1"/>
</dbReference>
<dbReference type="SUPFAM" id="SSF51735">
    <property type="entry name" value="NAD(P)-binding Rossmann-fold domains"/>
    <property type="match status" value="2"/>
</dbReference>
<feature type="region of interest" description="N-terminal hotdog fold" evidence="7">
    <location>
        <begin position="966"/>
        <end position="1127"/>
    </location>
</feature>
<dbReference type="Gene3D" id="3.40.47.10">
    <property type="match status" value="1"/>
</dbReference>
<keyword evidence="3" id="KW-0808">Transferase</keyword>
<dbReference type="Pfam" id="PF00698">
    <property type="entry name" value="Acyl_transf_1"/>
    <property type="match status" value="1"/>
</dbReference>
<proteinExistence type="predicted"/>
<evidence type="ECO:0000256" key="7">
    <source>
        <dbReference type="PROSITE-ProRule" id="PRU01363"/>
    </source>
</evidence>
<dbReference type="GO" id="GO:0006633">
    <property type="term" value="P:fatty acid biosynthetic process"/>
    <property type="evidence" value="ECO:0007669"/>
    <property type="project" value="UniProtKB-UniPathway"/>
</dbReference>
<dbReference type="GO" id="GO:0016491">
    <property type="term" value="F:oxidoreductase activity"/>
    <property type="evidence" value="ECO:0007669"/>
    <property type="project" value="InterPro"/>
</dbReference>